<evidence type="ECO:0000259" key="12">
    <source>
        <dbReference type="PROSITE" id="PS50089"/>
    </source>
</evidence>
<evidence type="ECO:0000256" key="5">
    <source>
        <dbReference type="ARBA" id="ARBA00022833"/>
    </source>
</evidence>
<feature type="region of interest" description="Disordered" evidence="9">
    <location>
        <begin position="315"/>
        <end position="347"/>
    </location>
</feature>
<dbReference type="PANTHER" id="PTHR15302:SF0">
    <property type="entry name" value="E3 UBIQUITIN-PROTEIN LIGASE RNF103"/>
    <property type="match status" value="1"/>
</dbReference>
<evidence type="ECO:0000256" key="1">
    <source>
        <dbReference type="ARBA" id="ARBA00004370"/>
    </source>
</evidence>
<dbReference type="GO" id="GO:0004842">
    <property type="term" value="F:ubiquitin-protein transferase activity"/>
    <property type="evidence" value="ECO:0007669"/>
    <property type="project" value="InterPro"/>
</dbReference>
<dbReference type="PANTHER" id="PTHR15302">
    <property type="entry name" value="E3 UBIQUITIN-PROTEIN LIGASE RNF103"/>
    <property type="match status" value="1"/>
</dbReference>
<keyword evidence="4 8" id="KW-0863">Zinc-finger</keyword>
<comment type="subcellular location">
    <subcellularLocation>
        <location evidence="1">Membrane</location>
    </subcellularLocation>
</comment>
<accession>A0AAN7CSZ8</accession>
<dbReference type="InterPro" id="IPR011016">
    <property type="entry name" value="Znf_RING-CH"/>
</dbReference>
<feature type="compositionally biased region" description="Basic and acidic residues" evidence="9">
    <location>
        <begin position="400"/>
        <end position="415"/>
    </location>
</feature>
<dbReference type="GO" id="GO:0005783">
    <property type="term" value="C:endoplasmic reticulum"/>
    <property type="evidence" value="ECO:0007669"/>
    <property type="project" value="TreeGrafter"/>
</dbReference>
<feature type="transmembrane region" description="Helical" evidence="10">
    <location>
        <begin position="575"/>
        <end position="595"/>
    </location>
</feature>
<protein>
    <recommendedName>
        <fullName evidence="12">RING-type domain-containing protein</fullName>
    </recommendedName>
</protein>
<dbReference type="Pfam" id="PF13639">
    <property type="entry name" value="zf-RING_2"/>
    <property type="match status" value="1"/>
</dbReference>
<dbReference type="SMART" id="SM00744">
    <property type="entry name" value="RINGv"/>
    <property type="match status" value="1"/>
</dbReference>
<keyword evidence="2 10" id="KW-0812">Transmembrane</keyword>
<evidence type="ECO:0000256" key="4">
    <source>
        <dbReference type="ARBA" id="ARBA00022771"/>
    </source>
</evidence>
<evidence type="ECO:0000256" key="2">
    <source>
        <dbReference type="ARBA" id="ARBA00022692"/>
    </source>
</evidence>
<dbReference type="PROSITE" id="PS50089">
    <property type="entry name" value="ZF_RING_2"/>
    <property type="match status" value="1"/>
</dbReference>
<feature type="compositionally biased region" description="Basic and acidic residues" evidence="9">
    <location>
        <begin position="178"/>
        <end position="188"/>
    </location>
</feature>
<feature type="region of interest" description="Disordered" evidence="9">
    <location>
        <begin position="460"/>
        <end position="543"/>
    </location>
</feature>
<dbReference type="InterPro" id="IPR013083">
    <property type="entry name" value="Znf_RING/FYVE/PHD"/>
</dbReference>
<evidence type="ECO:0000256" key="7">
    <source>
        <dbReference type="ARBA" id="ARBA00023136"/>
    </source>
</evidence>
<keyword evidence="14" id="KW-1185">Reference proteome</keyword>
<dbReference type="SUPFAM" id="SSF57850">
    <property type="entry name" value="RING/U-box"/>
    <property type="match status" value="1"/>
</dbReference>
<evidence type="ECO:0000256" key="10">
    <source>
        <dbReference type="SAM" id="Phobius"/>
    </source>
</evidence>
<organism evidence="13 14">
    <name type="scientific">Corynascus novoguineensis</name>
    <dbReference type="NCBI Taxonomy" id="1126955"/>
    <lineage>
        <taxon>Eukaryota</taxon>
        <taxon>Fungi</taxon>
        <taxon>Dikarya</taxon>
        <taxon>Ascomycota</taxon>
        <taxon>Pezizomycotina</taxon>
        <taxon>Sordariomycetes</taxon>
        <taxon>Sordariomycetidae</taxon>
        <taxon>Sordariales</taxon>
        <taxon>Chaetomiaceae</taxon>
        <taxon>Corynascus</taxon>
    </lineage>
</organism>
<feature type="region of interest" description="Disordered" evidence="9">
    <location>
        <begin position="760"/>
        <end position="782"/>
    </location>
</feature>
<dbReference type="CDD" id="cd16454">
    <property type="entry name" value="RING-H2_PA-TM-RING"/>
    <property type="match status" value="1"/>
</dbReference>
<gene>
    <name evidence="13" type="ORF">C7999DRAFT_40953</name>
</gene>
<keyword evidence="5" id="KW-0862">Zinc</keyword>
<evidence type="ECO:0000256" key="8">
    <source>
        <dbReference type="PROSITE-ProRule" id="PRU00175"/>
    </source>
</evidence>
<dbReference type="FunFam" id="3.30.40.10:FF:000364">
    <property type="entry name" value="Protease-associated PA domain protein"/>
    <property type="match status" value="1"/>
</dbReference>
<feature type="compositionally biased region" description="Polar residues" evidence="9">
    <location>
        <begin position="315"/>
        <end position="336"/>
    </location>
</feature>
<dbReference type="GO" id="GO:0016020">
    <property type="term" value="C:membrane"/>
    <property type="evidence" value="ECO:0007669"/>
    <property type="project" value="UniProtKB-SubCell"/>
</dbReference>
<name>A0AAN7CSZ8_9PEZI</name>
<feature type="compositionally biased region" description="Polar residues" evidence="9">
    <location>
        <begin position="649"/>
        <end position="684"/>
    </location>
</feature>
<dbReference type="Proteomes" id="UP001303647">
    <property type="component" value="Unassembled WGS sequence"/>
</dbReference>
<dbReference type="GO" id="GO:0016567">
    <property type="term" value="P:protein ubiquitination"/>
    <property type="evidence" value="ECO:0007669"/>
    <property type="project" value="InterPro"/>
</dbReference>
<evidence type="ECO:0000256" key="9">
    <source>
        <dbReference type="SAM" id="MobiDB-lite"/>
    </source>
</evidence>
<evidence type="ECO:0000313" key="13">
    <source>
        <dbReference type="EMBL" id="KAK4247843.1"/>
    </source>
</evidence>
<keyword evidence="3" id="KW-0479">Metal-binding</keyword>
<feature type="region of interest" description="Disordered" evidence="9">
    <location>
        <begin position="141"/>
        <end position="211"/>
    </location>
</feature>
<feature type="region of interest" description="Disordered" evidence="9">
    <location>
        <begin position="400"/>
        <end position="429"/>
    </location>
</feature>
<comment type="caution">
    <text evidence="13">The sequence shown here is derived from an EMBL/GenBank/DDBJ whole genome shotgun (WGS) entry which is preliminary data.</text>
</comment>
<dbReference type="Gene3D" id="3.30.40.10">
    <property type="entry name" value="Zinc/RING finger domain, C3HC4 (zinc finger)"/>
    <property type="match status" value="1"/>
</dbReference>
<evidence type="ECO:0000313" key="14">
    <source>
        <dbReference type="Proteomes" id="UP001303647"/>
    </source>
</evidence>
<feature type="chain" id="PRO_5043040655" description="RING-type domain-containing protein" evidence="11">
    <location>
        <begin position="24"/>
        <end position="848"/>
    </location>
</feature>
<feature type="compositionally biased region" description="Basic and acidic residues" evidence="9">
    <location>
        <begin position="521"/>
        <end position="536"/>
    </location>
</feature>
<feature type="compositionally biased region" description="Basic and acidic residues" evidence="9">
    <location>
        <begin position="837"/>
        <end position="848"/>
    </location>
</feature>
<dbReference type="EMBL" id="MU857647">
    <property type="protein sequence ID" value="KAK4247843.1"/>
    <property type="molecule type" value="Genomic_DNA"/>
</dbReference>
<feature type="region of interest" description="Disordered" evidence="9">
    <location>
        <begin position="828"/>
        <end position="848"/>
    </location>
</feature>
<feature type="signal peptide" evidence="11">
    <location>
        <begin position="1"/>
        <end position="23"/>
    </location>
</feature>
<evidence type="ECO:0000256" key="6">
    <source>
        <dbReference type="ARBA" id="ARBA00022989"/>
    </source>
</evidence>
<dbReference type="GO" id="GO:0008270">
    <property type="term" value="F:zinc ion binding"/>
    <property type="evidence" value="ECO:0007669"/>
    <property type="project" value="UniProtKB-KW"/>
</dbReference>
<dbReference type="Gene3D" id="3.50.30.30">
    <property type="match status" value="1"/>
</dbReference>
<dbReference type="Pfam" id="PF02225">
    <property type="entry name" value="PA"/>
    <property type="match status" value="1"/>
</dbReference>
<dbReference type="AlphaFoldDB" id="A0AAN7CSZ8"/>
<feature type="domain" description="RING-type" evidence="12">
    <location>
        <begin position="708"/>
        <end position="751"/>
    </location>
</feature>
<feature type="region of interest" description="Disordered" evidence="9">
    <location>
        <begin position="622"/>
        <end position="698"/>
    </location>
</feature>
<evidence type="ECO:0000256" key="11">
    <source>
        <dbReference type="SAM" id="SignalP"/>
    </source>
</evidence>
<feature type="compositionally biased region" description="Low complexity" evidence="9">
    <location>
        <begin position="623"/>
        <end position="648"/>
    </location>
</feature>
<dbReference type="InterPro" id="IPR001841">
    <property type="entry name" value="Znf_RING"/>
</dbReference>
<dbReference type="InterPro" id="IPR003137">
    <property type="entry name" value="PA_domain"/>
</dbReference>
<dbReference type="CDD" id="cd04813">
    <property type="entry name" value="PA_1"/>
    <property type="match status" value="1"/>
</dbReference>
<evidence type="ECO:0000256" key="3">
    <source>
        <dbReference type="ARBA" id="ARBA00022723"/>
    </source>
</evidence>
<reference evidence="13" key="1">
    <citation type="journal article" date="2023" name="Mol. Phylogenet. Evol.">
        <title>Genome-scale phylogeny and comparative genomics of the fungal order Sordariales.</title>
        <authorList>
            <person name="Hensen N."/>
            <person name="Bonometti L."/>
            <person name="Westerberg I."/>
            <person name="Brannstrom I.O."/>
            <person name="Guillou S."/>
            <person name="Cros-Aarteil S."/>
            <person name="Calhoun S."/>
            <person name="Haridas S."/>
            <person name="Kuo A."/>
            <person name="Mondo S."/>
            <person name="Pangilinan J."/>
            <person name="Riley R."/>
            <person name="LaButti K."/>
            <person name="Andreopoulos B."/>
            <person name="Lipzen A."/>
            <person name="Chen C."/>
            <person name="Yan M."/>
            <person name="Daum C."/>
            <person name="Ng V."/>
            <person name="Clum A."/>
            <person name="Steindorff A."/>
            <person name="Ohm R.A."/>
            <person name="Martin F."/>
            <person name="Silar P."/>
            <person name="Natvig D.O."/>
            <person name="Lalanne C."/>
            <person name="Gautier V."/>
            <person name="Ament-Velasquez S.L."/>
            <person name="Kruys A."/>
            <person name="Hutchinson M.I."/>
            <person name="Powell A.J."/>
            <person name="Barry K."/>
            <person name="Miller A.N."/>
            <person name="Grigoriev I.V."/>
            <person name="Debuchy R."/>
            <person name="Gladieux P."/>
            <person name="Hiltunen Thoren M."/>
            <person name="Johannesson H."/>
        </authorList>
    </citation>
    <scope>NUCLEOTIDE SEQUENCE</scope>
    <source>
        <strain evidence="13">CBS 359.72</strain>
    </source>
</reference>
<keyword evidence="11" id="KW-0732">Signal</keyword>
<dbReference type="SMART" id="SM00184">
    <property type="entry name" value="RING"/>
    <property type="match status" value="1"/>
</dbReference>
<dbReference type="InterPro" id="IPR042494">
    <property type="entry name" value="RNF103"/>
</dbReference>
<keyword evidence="6 10" id="KW-1133">Transmembrane helix</keyword>
<keyword evidence="7 10" id="KW-0472">Membrane</keyword>
<sequence>MRPPRVAILVLFSAASLFLVCRSISSSRRPSPVTSSSPSQKSSFRALFSFNTPFSLFPPSAAISLTDDNSTFFPARPAAFGPPLPAKGLSGQLWIGSGFSDETFQEGEGEGELGCSDIPGWEDGRLKSAIKAAMQGSASIKAGPLADPARSPRMSDLGEDTVDGDAIPKKRFRAQPKPADDGTDDHLHQALQQARSPYSREPTGSGSGHADIQSMQESAEITGKVALLSRGGCGFLEKVKWAQRRGAIALIVGDNQKGGPLIQMFARGNVDNVTIPSVFTSWTTAHLLSSLMQPGRLVEDALGGIGDPLLKVQHSTKSGANTSGKKTPVQATTTPAQGDKLPKTERSNVAKSGWLSRLLNLGHAERLSADASRPPTSGRLDWVSVDEWDDENDKLIKTGLDRAANDGAKGAREPSDDGFQIGVQDWRDPDLSAATRTKEGFGSEGSASDRSQSIASLKHAGDIGNSPLADNNGPRGGTTAPSSGQYSREAVGDPASFESERLRSPSGSQGGLLSRIFGGGDKAEERPGYVSDETRDFSATASAPATAVPASNSAHEGLWVTITPTGSASPFFDTLLVLVISPLITLTVVYALLILRVKIRMRRWRAPKSVVDRLPVRTYHTIAPSPAASSRASSPKAPSPTSSSPTTPLLQGSSRSQPRSHTVTGTLNSAEVVNANESSQTTRVTSREKNSRGVSSEWRKHMGKQVECVVCLEEYVDGVSRVMSLPCGHEFHAECITPWLTTRRRTCPICKNDVVRSLARGTSSGPRYEPFHEDGYESNDESFDTYQERISSPNQLEDLERGHSWNPSSRQDWHANRSDAWFSALASRFGGGSSFSTRRDGSGDDRGR</sequence>
<dbReference type="SUPFAM" id="SSF52025">
    <property type="entry name" value="PA domain"/>
    <property type="match status" value="1"/>
</dbReference>
<proteinExistence type="predicted"/>
<dbReference type="InterPro" id="IPR046450">
    <property type="entry name" value="PA_dom_sf"/>
</dbReference>
<dbReference type="GO" id="GO:0036503">
    <property type="term" value="P:ERAD pathway"/>
    <property type="evidence" value="ECO:0007669"/>
    <property type="project" value="TreeGrafter"/>
</dbReference>
<reference evidence="13" key="2">
    <citation type="submission" date="2023-05" db="EMBL/GenBank/DDBJ databases">
        <authorList>
            <consortium name="Lawrence Berkeley National Laboratory"/>
            <person name="Steindorff A."/>
            <person name="Hensen N."/>
            <person name="Bonometti L."/>
            <person name="Westerberg I."/>
            <person name="Brannstrom I.O."/>
            <person name="Guillou S."/>
            <person name="Cros-Aarteil S."/>
            <person name="Calhoun S."/>
            <person name="Haridas S."/>
            <person name="Kuo A."/>
            <person name="Mondo S."/>
            <person name="Pangilinan J."/>
            <person name="Riley R."/>
            <person name="Labutti K."/>
            <person name="Andreopoulos B."/>
            <person name="Lipzen A."/>
            <person name="Chen C."/>
            <person name="Yanf M."/>
            <person name="Daum C."/>
            <person name="Ng V."/>
            <person name="Clum A."/>
            <person name="Ohm R."/>
            <person name="Martin F."/>
            <person name="Silar P."/>
            <person name="Natvig D."/>
            <person name="Lalanne C."/>
            <person name="Gautier V."/>
            <person name="Ament-Velasquez S.L."/>
            <person name="Kruys A."/>
            <person name="Hutchinson M.I."/>
            <person name="Powell A.J."/>
            <person name="Barry K."/>
            <person name="Miller A.N."/>
            <person name="Grigoriev I.V."/>
            <person name="Debuchy R."/>
            <person name="Gladieux P."/>
            <person name="Thoren M.H."/>
            <person name="Johannesson H."/>
        </authorList>
    </citation>
    <scope>NUCLEOTIDE SEQUENCE</scope>
    <source>
        <strain evidence="13">CBS 359.72</strain>
    </source>
</reference>